<name>A0A6C2YLR5_9BACT</name>
<reference evidence="1" key="1">
    <citation type="submission" date="2019-04" db="EMBL/GenBank/DDBJ databases">
        <authorList>
            <consortium name="Science for Life Laboratories"/>
        </authorList>
    </citation>
    <scope>NUCLEOTIDE SEQUENCE</scope>
    <source>
        <strain evidence="1">MBLW1</strain>
    </source>
</reference>
<dbReference type="Proteomes" id="UP000464378">
    <property type="component" value="Chromosome"/>
</dbReference>
<protein>
    <recommendedName>
        <fullName evidence="3">Actin-like protein N-terminal domain-containing protein</fullName>
    </recommendedName>
</protein>
<dbReference type="EMBL" id="LR593887">
    <property type="protein sequence ID" value="VTS01649.1"/>
    <property type="molecule type" value="Genomic_DNA"/>
</dbReference>
<proteinExistence type="predicted"/>
<organism evidence="1">
    <name type="scientific">Tuwongella immobilis</name>
    <dbReference type="NCBI Taxonomy" id="692036"/>
    <lineage>
        <taxon>Bacteria</taxon>
        <taxon>Pseudomonadati</taxon>
        <taxon>Planctomycetota</taxon>
        <taxon>Planctomycetia</taxon>
        <taxon>Gemmatales</taxon>
        <taxon>Gemmataceae</taxon>
        <taxon>Tuwongella</taxon>
    </lineage>
</organism>
<keyword evidence="2" id="KW-1185">Reference proteome</keyword>
<dbReference type="EMBL" id="LR586016">
    <property type="protein sequence ID" value="VIP02520.1"/>
    <property type="molecule type" value="Genomic_DNA"/>
</dbReference>
<evidence type="ECO:0008006" key="3">
    <source>
        <dbReference type="Google" id="ProtNLM"/>
    </source>
</evidence>
<dbReference type="SUPFAM" id="SSF53067">
    <property type="entry name" value="Actin-like ATPase domain"/>
    <property type="match status" value="1"/>
</dbReference>
<dbReference type="RefSeq" id="WP_162657689.1">
    <property type="nucleotide sequence ID" value="NZ_LR593887.1"/>
</dbReference>
<dbReference type="KEGG" id="tim:GMBLW1_14400"/>
<dbReference type="Gene3D" id="3.30.420.40">
    <property type="match status" value="1"/>
</dbReference>
<dbReference type="InterPro" id="IPR043129">
    <property type="entry name" value="ATPase_NBD"/>
</dbReference>
<accession>A0A6C2YLR5</accession>
<evidence type="ECO:0000313" key="2">
    <source>
        <dbReference type="Proteomes" id="UP000464378"/>
    </source>
</evidence>
<evidence type="ECO:0000313" key="1">
    <source>
        <dbReference type="EMBL" id="VIP02520.1"/>
    </source>
</evidence>
<sequence>MSAARFSIDFGNAYTKVACRLSAESMSFPVANIDTSARDSIDRFFHPTTALVNRLAVDGGYRFGEEANRTAESATYQIRNNWKPHLFRTPQGTPTELPRGLRAMIQSAELQQLSRQYRLNPAEHSAWQHLLSGMLALLPESAAATQPESGPDDVIELAVAFFRDLRQRTLRNLQAIRVPANLDPSQFPTRICVPAFFDVDQSTLSPSITRLISEILTRAGWPLDPDEPILPEPLANVIGVITEGRNIIWKPYAHTNSVHLGRMFEHESLVRSYKKNRSDYCFLVCDAGSYTTDFAFVRFLTMESVDRRPEIRVQSTPLGVSQLDQECILPLSPEKAAWFQSIENTRREAVRSRIFVAGEAYASSEITEVGDVGDDADRPLVELGLARFSQKLTESLDQFCDSQQISRIDEVILTGGGNFIPTVRNAILSGLAKRFGSMYVVRVPPGTSTRSQRTVLTAEQVRLGTAIGGCSVYFDAAYR</sequence>
<dbReference type="InParanoid" id="A0A6C2YLR5"/>
<dbReference type="AlphaFoldDB" id="A0A6C2YLR5"/>
<gene>
    <name evidence="1" type="ORF">GMBLW1_14400</name>
</gene>